<name>A0A367XVB8_9MICO</name>
<dbReference type="OrthoDB" id="9813719at2"/>
<sequence>MNPTILLPRLPLDQAESIRQDLLQKARGSEAFTLAALDNALQDPHSFAVTGGTRVSRKELLDFRARCLLVADSARTSELGFGAAFDLGVGEEIASTFTGARGELGSSQVWDFLTLILLPDLAVARVTRGRDTDINQGSTRRRLTGGDRRHVFSKLWLRWVVFERELVMSRQLTEDDYVAMLERRLTLEQPQLARLAAQQIIQSGYSRGTRRDYARQLMRGLVQISGIVHLGDDDVDTARAAVEHLHRTITDS</sequence>
<dbReference type="AlphaFoldDB" id="A0A367XVB8"/>
<reference evidence="1 2" key="1">
    <citation type="submission" date="2018-07" db="EMBL/GenBank/DDBJ databases">
        <title>Microbacterium endoborsara sp. nov., a novel actinobacterium isolated from Borszczowia aralocaspica.</title>
        <authorList>
            <person name="An D."/>
        </authorList>
    </citation>
    <scope>NUCLEOTIDE SEQUENCE [LARGE SCALE GENOMIC DNA]</scope>
    <source>
        <strain evidence="1 2">C1.15228</strain>
    </source>
</reference>
<evidence type="ECO:0000313" key="1">
    <source>
        <dbReference type="EMBL" id="RCK56741.1"/>
    </source>
</evidence>
<protein>
    <submittedName>
        <fullName evidence="1">Uncharacterized protein</fullName>
    </submittedName>
</protein>
<gene>
    <name evidence="1" type="ORF">DTO57_14150</name>
</gene>
<dbReference type="InterPro" id="IPR045920">
    <property type="entry name" value="DUF6339"/>
</dbReference>
<dbReference type="EMBL" id="QORO01000008">
    <property type="protein sequence ID" value="RCK56741.1"/>
    <property type="molecule type" value="Genomic_DNA"/>
</dbReference>
<evidence type="ECO:0000313" key="2">
    <source>
        <dbReference type="Proteomes" id="UP000253508"/>
    </source>
</evidence>
<dbReference type="Pfam" id="PF19866">
    <property type="entry name" value="DUF6339"/>
    <property type="match status" value="1"/>
</dbReference>
<accession>A0A367XVB8</accession>
<proteinExistence type="predicted"/>
<comment type="caution">
    <text evidence="1">The sequence shown here is derived from an EMBL/GenBank/DDBJ whole genome shotgun (WGS) entry which is preliminary data.</text>
</comment>
<organism evidence="1 2">
    <name type="scientific">Microbacterium sorbitolivorans</name>
    <dbReference type="NCBI Taxonomy" id="1867410"/>
    <lineage>
        <taxon>Bacteria</taxon>
        <taxon>Bacillati</taxon>
        <taxon>Actinomycetota</taxon>
        <taxon>Actinomycetes</taxon>
        <taxon>Micrococcales</taxon>
        <taxon>Microbacteriaceae</taxon>
        <taxon>Microbacterium</taxon>
    </lineage>
</organism>
<dbReference type="Proteomes" id="UP000253508">
    <property type="component" value="Unassembled WGS sequence"/>
</dbReference>
<keyword evidence="2" id="KW-1185">Reference proteome</keyword>